<comment type="caution">
    <text evidence="11">The sequence shown here is derived from an EMBL/GenBank/DDBJ whole genome shotgun (WGS) entry which is preliminary data.</text>
</comment>
<evidence type="ECO:0000256" key="3">
    <source>
        <dbReference type="ARBA" id="ARBA00022898"/>
    </source>
</evidence>
<keyword evidence="12" id="KW-1185">Reference proteome</keyword>
<evidence type="ECO:0000256" key="9">
    <source>
        <dbReference type="ARBA" id="ARBA00069174"/>
    </source>
</evidence>
<comment type="pathway">
    <text evidence="5">Cofactor biosynthesis; tetrahydrofolate biosynthesis; 4-aminobenzoate from chorismate: step 2/2.</text>
</comment>
<comment type="catalytic activity">
    <reaction evidence="7">
        <text>4-amino-4-deoxychorismate = 4-aminobenzoate + pyruvate + H(+)</text>
        <dbReference type="Rhea" id="RHEA:16201"/>
        <dbReference type="ChEBI" id="CHEBI:15361"/>
        <dbReference type="ChEBI" id="CHEBI:15378"/>
        <dbReference type="ChEBI" id="CHEBI:17836"/>
        <dbReference type="ChEBI" id="CHEBI:58406"/>
        <dbReference type="EC" id="4.1.3.38"/>
    </reaction>
</comment>
<proteinExistence type="inferred from homology"/>
<dbReference type="GO" id="GO:0005829">
    <property type="term" value="C:cytosol"/>
    <property type="evidence" value="ECO:0007669"/>
    <property type="project" value="TreeGrafter"/>
</dbReference>
<keyword evidence="11" id="KW-0032">Aminotransferase</keyword>
<gene>
    <name evidence="11" type="primary">ala</name>
    <name evidence="11" type="ORF">Lnau_1612</name>
</gene>
<dbReference type="Pfam" id="PF01063">
    <property type="entry name" value="Aminotran_4"/>
    <property type="match status" value="1"/>
</dbReference>
<dbReference type="InterPro" id="IPR036038">
    <property type="entry name" value="Aminotransferase-like"/>
</dbReference>
<dbReference type="PATRIC" id="fig|45070.6.peg.1689"/>
<dbReference type="CDD" id="cd01558">
    <property type="entry name" value="D-AAT_like"/>
    <property type="match status" value="1"/>
</dbReference>
<evidence type="ECO:0000256" key="10">
    <source>
        <dbReference type="ARBA" id="ARBA00080135"/>
    </source>
</evidence>
<dbReference type="GO" id="GO:0008652">
    <property type="term" value="P:amino acid biosynthetic process"/>
    <property type="evidence" value="ECO:0007669"/>
    <property type="project" value="UniProtKB-ARBA"/>
</dbReference>
<evidence type="ECO:0000256" key="1">
    <source>
        <dbReference type="ARBA" id="ARBA00001933"/>
    </source>
</evidence>
<dbReference type="AlphaFoldDB" id="A0A0W0WWJ5"/>
<dbReference type="SUPFAM" id="SSF56752">
    <property type="entry name" value="D-aminoacid aminotransferase-like PLP-dependent enzymes"/>
    <property type="match status" value="1"/>
</dbReference>
<dbReference type="RefSeq" id="WP_058504607.1">
    <property type="nucleotide sequence ID" value="NZ_CAAAIF010000006.1"/>
</dbReference>
<dbReference type="InterPro" id="IPR001544">
    <property type="entry name" value="Aminotrans_IV"/>
</dbReference>
<comment type="similarity">
    <text evidence="2">Belongs to the class-IV pyridoxal-phosphate-dependent aminotransferase family.</text>
</comment>
<dbReference type="EC" id="4.1.3.38" evidence="6"/>
<dbReference type="InterPro" id="IPR043131">
    <property type="entry name" value="BCAT-like_N"/>
</dbReference>
<evidence type="ECO:0000256" key="7">
    <source>
        <dbReference type="ARBA" id="ARBA00049529"/>
    </source>
</evidence>
<evidence type="ECO:0000256" key="4">
    <source>
        <dbReference type="ARBA" id="ARBA00022909"/>
    </source>
</evidence>
<dbReference type="Proteomes" id="UP000054725">
    <property type="component" value="Unassembled WGS sequence"/>
</dbReference>
<reference evidence="11 12" key="1">
    <citation type="submission" date="2015-11" db="EMBL/GenBank/DDBJ databases">
        <title>Genomic analysis of 38 Legionella species identifies large and diverse effector repertoires.</title>
        <authorList>
            <person name="Burstein D."/>
            <person name="Amaro F."/>
            <person name="Zusman T."/>
            <person name="Lifshitz Z."/>
            <person name="Cohen O."/>
            <person name="Gilbert J.A."/>
            <person name="Pupko T."/>
            <person name="Shuman H.A."/>
            <person name="Segal G."/>
        </authorList>
    </citation>
    <scope>NUCLEOTIDE SEQUENCE [LARGE SCALE GENOMIC DNA]</scope>
    <source>
        <strain evidence="11 12">ATCC 49506</strain>
    </source>
</reference>
<dbReference type="STRING" id="45070.Lnau_1612"/>
<comment type="cofactor">
    <cofactor evidence="1">
        <name>pyridoxal 5'-phosphate</name>
        <dbReference type="ChEBI" id="CHEBI:597326"/>
    </cofactor>
</comment>
<dbReference type="InterPro" id="IPR050571">
    <property type="entry name" value="Class-IV_PLP-Dep_Aminotrnsfr"/>
</dbReference>
<accession>A0A0W0WWJ5</accession>
<dbReference type="Gene3D" id="3.30.470.10">
    <property type="match status" value="1"/>
</dbReference>
<dbReference type="GO" id="GO:0008483">
    <property type="term" value="F:transaminase activity"/>
    <property type="evidence" value="ECO:0007669"/>
    <property type="project" value="UniProtKB-KW"/>
</dbReference>
<keyword evidence="11" id="KW-0808">Transferase</keyword>
<comment type="function">
    <text evidence="8">Involved in the biosynthesis of p-aminobenzoate (PABA), a precursor of tetrahydrofolate. Converts 4-amino-4-deoxychorismate into 4-aminobenzoate (PABA) and pyruvate.</text>
</comment>
<dbReference type="InterPro" id="IPR043132">
    <property type="entry name" value="BCAT-like_C"/>
</dbReference>
<keyword evidence="4" id="KW-0289">Folate biosynthesis</keyword>
<evidence type="ECO:0000256" key="6">
    <source>
        <dbReference type="ARBA" id="ARBA00035676"/>
    </source>
</evidence>
<evidence type="ECO:0000256" key="8">
    <source>
        <dbReference type="ARBA" id="ARBA00054027"/>
    </source>
</evidence>
<dbReference type="FunFam" id="3.20.10.10:FF:000002">
    <property type="entry name" value="D-alanine aminotransferase"/>
    <property type="match status" value="1"/>
</dbReference>
<dbReference type="EMBL" id="LNYO01000013">
    <property type="protein sequence ID" value="KTD36628.1"/>
    <property type="molecule type" value="Genomic_DNA"/>
</dbReference>
<dbReference type="PANTHER" id="PTHR42743:SF10">
    <property type="entry name" value="D-ALANINE AMINOTRANSFERASE"/>
    <property type="match status" value="1"/>
</dbReference>
<dbReference type="GO" id="GO:0046656">
    <property type="term" value="P:folic acid biosynthetic process"/>
    <property type="evidence" value="ECO:0007669"/>
    <property type="project" value="UniProtKB-KW"/>
</dbReference>
<dbReference type="OrthoDB" id="21319at2"/>
<evidence type="ECO:0000313" key="11">
    <source>
        <dbReference type="EMBL" id="KTD36628.1"/>
    </source>
</evidence>
<dbReference type="Gene3D" id="3.20.10.10">
    <property type="entry name" value="D-amino Acid Aminotransferase, subunit A, domain 2"/>
    <property type="match status" value="1"/>
</dbReference>
<protein>
    <recommendedName>
        <fullName evidence="9">Aminodeoxychorismate lyase</fullName>
        <ecNumber evidence="6">4.1.3.38</ecNumber>
    </recommendedName>
    <alternativeName>
        <fullName evidence="10">4-amino-4-deoxychorismate lyase</fullName>
    </alternativeName>
</protein>
<name>A0A0W0WWJ5_9GAMM</name>
<evidence type="ECO:0000256" key="5">
    <source>
        <dbReference type="ARBA" id="ARBA00035633"/>
    </source>
</evidence>
<evidence type="ECO:0000256" key="2">
    <source>
        <dbReference type="ARBA" id="ARBA00009320"/>
    </source>
</evidence>
<keyword evidence="3" id="KW-0663">Pyridoxal phosphate</keyword>
<dbReference type="GO" id="GO:0008696">
    <property type="term" value="F:4-amino-4-deoxychorismate lyase activity"/>
    <property type="evidence" value="ECO:0007669"/>
    <property type="project" value="UniProtKB-EC"/>
</dbReference>
<organism evidence="11 12">
    <name type="scientific">Legionella nautarum</name>
    <dbReference type="NCBI Taxonomy" id="45070"/>
    <lineage>
        <taxon>Bacteria</taxon>
        <taxon>Pseudomonadati</taxon>
        <taxon>Pseudomonadota</taxon>
        <taxon>Gammaproteobacteria</taxon>
        <taxon>Legionellales</taxon>
        <taxon>Legionellaceae</taxon>
        <taxon>Legionella</taxon>
    </lineage>
</organism>
<evidence type="ECO:0000313" key="12">
    <source>
        <dbReference type="Proteomes" id="UP000054725"/>
    </source>
</evidence>
<sequence length="283" mass="32168">MADIVFINGNYYSASEAKISVFDRGLLFADSVYEVIPVYNGHLFYLEKHLKRLAHSLGSIRITQPDIQWQSVLEELIAQNGGGDMQIYLQVTRGNQGLRKHDISSQITPTVIAFTMHNHFSTFEEKQQGLHAKLLEDIRWQRCDIKTTALIGNVLLNDDALSSGADTAILTRNGFLTEGVAANLFLVDQRNVIRTPPLTHFCLPGVTRDVIIELIKSLSWPLSEDNIPTEELFNAKELWITSASKEIYPIIRVNEQLIGNGQVGHYWRQLNEKYQQLIKKLYD</sequence>
<dbReference type="PANTHER" id="PTHR42743">
    <property type="entry name" value="AMINO-ACID AMINOTRANSFERASE"/>
    <property type="match status" value="1"/>
</dbReference>